<feature type="transmembrane region" description="Helical" evidence="5">
    <location>
        <begin position="102"/>
        <end position="119"/>
    </location>
</feature>
<name>A0A318LGW2_9PSEU</name>
<feature type="transmembrane region" description="Helical" evidence="5">
    <location>
        <begin position="211"/>
        <end position="234"/>
    </location>
</feature>
<organism evidence="7 8">
    <name type="scientific">Prauserella flavalba</name>
    <dbReference type="NCBI Taxonomy" id="1477506"/>
    <lineage>
        <taxon>Bacteria</taxon>
        <taxon>Bacillati</taxon>
        <taxon>Actinomycetota</taxon>
        <taxon>Actinomycetes</taxon>
        <taxon>Pseudonocardiales</taxon>
        <taxon>Pseudonocardiaceae</taxon>
        <taxon>Prauserella</taxon>
    </lineage>
</organism>
<dbReference type="Pfam" id="PF01699">
    <property type="entry name" value="Na_Ca_ex"/>
    <property type="match status" value="2"/>
</dbReference>
<sequence>MSSAVLIVVGLVGLLGGAELVVRGGTGLALRLGVTPIVVGVTVVSLGTSMPELAIGVDAARQGNAGLAVGNIVGTNLVNLLLILGLSALISPIAFEKRTLRLDLPLMTAASLLLLVIALDGTLGMLDGVVLVLFGIGYTLAILRTSRQPAGSGQAEDAAASVPEDAGPGKAPLWRNVVNLVVGIAVIVVGASLLVDGAVDAARALGVSDAVIGLTIIAIGTSAPELVTTVLSTLRGNRDIALGNLLGSSVYNIAIILGITILAAPDVVPVPDEVLEGDLLLMAAAALACVPVFVSGSRINRIEGGVFVATYGGYLAWLLATQG</sequence>
<dbReference type="GO" id="GO:0005886">
    <property type="term" value="C:plasma membrane"/>
    <property type="evidence" value="ECO:0007669"/>
    <property type="project" value="TreeGrafter"/>
</dbReference>
<evidence type="ECO:0000313" key="7">
    <source>
        <dbReference type="EMBL" id="PXY18386.1"/>
    </source>
</evidence>
<dbReference type="Gene3D" id="1.20.1420.30">
    <property type="entry name" value="NCX, central ion-binding region"/>
    <property type="match status" value="2"/>
</dbReference>
<feature type="transmembrane region" description="Helical" evidence="5">
    <location>
        <begin position="279"/>
        <end position="295"/>
    </location>
</feature>
<comment type="subcellular location">
    <subcellularLocation>
        <location evidence="1">Membrane</location>
        <topology evidence="1">Multi-pass membrane protein</topology>
    </subcellularLocation>
</comment>
<dbReference type="AlphaFoldDB" id="A0A318LGW2"/>
<feature type="domain" description="Sodium/calcium exchanger membrane region" evidence="6">
    <location>
        <begin position="3"/>
        <end position="141"/>
    </location>
</feature>
<proteinExistence type="predicted"/>
<evidence type="ECO:0000256" key="4">
    <source>
        <dbReference type="ARBA" id="ARBA00023136"/>
    </source>
</evidence>
<feature type="transmembrane region" description="Helical" evidence="5">
    <location>
        <begin position="241"/>
        <end position="264"/>
    </location>
</feature>
<dbReference type="RefSeq" id="WP_110343595.1">
    <property type="nucleotide sequence ID" value="NZ_MASU01000021.1"/>
</dbReference>
<dbReference type="InterPro" id="IPR004837">
    <property type="entry name" value="NaCa_Exmemb"/>
</dbReference>
<dbReference type="NCBIfam" id="TIGR00367">
    <property type="entry name" value="calcium/sodium antiporter"/>
    <property type="match status" value="1"/>
</dbReference>
<dbReference type="OrthoDB" id="9794225at2"/>
<dbReference type="Proteomes" id="UP000247892">
    <property type="component" value="Unassembled WGS sequence"/>
</dbReference>
<evidence type="ECO:0000313" key="8">
    <source>
        <dbReference type="Proteomes" id="UP000247892"/>
    </source>
</evidence>
<dbReference type="PANTHER" id="PTHR10846">
    <property type="entry name" value="SODIUM/POTASSIUM/CALCIUM EXCHANGER"/>
    <property type="match status" value="1"/>
</dbReference>
<evidence type="ECO:0000256" key="1">
    <source>
        <dbReference type="ARBA" id="ARBA00004141"/>
    </source>
</evidence>
<keyword evidence="2 5" id="KW-0812">Transmembrane</keyword>
<reference evidence="7 8" key="1">
    <citation type="submission" date="2016-07" db="EMBL/GenBank/DDBJ databases">
        <title>Draft genome sequence of Prauserella sp. YIM 121212, isolated from alkaline soil.</title>
        <authorList>
            <person name="Ruckert C."/>
            <person name="Albersmeier A."/>
            <person name="Jiang C.-L."/>
            <person name="Jiang Y."/>
            <person name="Kalinowski J."/>
            <person name="Schneider O."/>
            <person name="Winkler A."/>
            <person name="Zotchev S.B."/>
        </authorList>
    </citation>
    <scope>NUCLEOTIDE SEQUENCE [LARGE SCALE GENOMIC DNA]</scope>
    <source>
        <strain evidence="7 8">YIM 121212</strain>
    </source>
</reference>
<dbReference type="InterPro" id="IPR004481">
    <property type="entry name" value="K/Na/Ca-exchanger"/>
</dbReference>
<dbReference type="EMBL" id="MASU01000021">
    <property type="protein sequence ID" value="PXY18386.1"/>
    <property type="molecule type" value="Genomic_DNA"/>
</dbReference>
<evidence type="ECO:0000256" key="3">
    <source>
        <dbReference type="ARBA" id="ARBA00022989"/>
    </source>
</evidence>
<evidence type="ECO:0000259" key="6">
    <source>
        <dbReference type="Pfam" id="PF01699"/>
    </source>
</evidence>
<feature type="transmembrane region" description="Helical" evidence="5">
    <location>
        <begin position="125"/>
        <end position="143"/>
    </location>
</feature>
<accession>A0A318LGW2</accession>
<protein>
    <submittedName>
        <fullName evidence="7">Sodium:calcium antiporter</fullName>
    </submittedName>
</protein>
<dbReference type="InterPro" id="IPR044880">
    <property type="entry name" value="NCX_ion-bd_dom_sf"/>
</dbReference>
<keyword evidence="4 5" id="KW-0472">Membrane</keyword>
<feature type="domain" description="Sodium/calcium exchanger membrane region" evidence="6">
    <location>
        <begin position="178"/>
        <end position="319"/>
    </location>
</feature>
<keyword evidence="8" id="KW-1185">Reference proteome</keyword>
<dbReference type="GO" id="GO:0006874">
    <property type="term" value="P:intracellular calcium ion homeostasis"/>
    <property type="evidence" value="ECO:0007669"/>
    <property type="project" value="TreeGrafter"/>
</dbReference>
<dbReference type="PANTHER" id="PTHR10846:SF8">
    <property type="entry name" value="INNER MEMBRANE PROTEIN YRBG"/>
    <property type="match status" value="1"/>
</dbReference>
<evidence type="ECO:0000256" key="5">
    <source>
        <dbReference type="SAM" id="Phobius"/>
    </source>
</evidence>
<evidence type="ECO:0000256" key="2">
    <source>
        <dbReference type="ARBA" id="ARBA00022692"/>
    </source>
</evidence>
<keyword evidence="3 5" id="KW-1133">Transmembrane helix</keyword>
<gene>
    <name evidence="7" type="ORF">BA062_35285</name>
</gene>
<dbReference type="GO" id="GO:0005262">
    <property type="term" value="F:calcium channel activity"/>
    <property type="evidence" value="ECO:0007669"/>
    <property type="project" value="TreeGrafter"/>
</dbReference>
<feature type="transmembrane region" description="Helical" evidence="5">
    <location>
        <begin position="302"/>
        <end position="320"/>
    </location>
</feature>
<comment type="caution">
    <text evidence="7">The sequence shown here is derived from an EMBL/GenBank/DDBJ whole genome shotgun (WGS) entry which is preliminary data.</text>
</comment>
<feature type="transmembrane region" description="Helical" evidence="5">
    <location>
        <begin position="177"/>
        <end position="199"/>
    </location>
</feature>
<dbReference type="GO" id="GO:0008273">
    <property type="term" value="F:calcium, potassium:sodium antiporter activity"/>
    <property type="evidence" value="ECO:0007669"/>
    <property type="project" value="TreeGrafter"/>
</dbReference>